<protein>
    <recommendedName>
        <fullName evidence="6">Cryptic loci regulator 2 N-terminal domain-containing protein</fullName>
    </recommendedName>
</protein>
<name>G4TKM3_SERID</name>
<dbReference type="GO" id="GO:0031934">
    <property type="term" value="C:mating-type region heterochromatin"/>
    <property type="evidence" value="ECO:0007669"/>
    <property type="project" value="TreeGrafter"/>
</dbReference>
<dbReference type="InterPro" id="IPR031915">
    <property type="entry name" value="Clr2_N"/>
</dbReference>
<evidence type="ECO:0000259" key="3">
    <source>
        <dbReference type="Pfam" id="PF16761"/>
    </source>
</evidence>
<feature type="domain" description="Cryptic loci regulator 2 N-terminal" evidence="3">
    <location>
        <begin position="85"/>
        <end position="152"/>
    </location>
</feature>
<dbReference type="GO" id="GO:0070824">
    <property type="term" value="C:SHREC complex"/>
    <property type="evidence" value="ECO:0007669"/>
    <property type="project" value="InterPro"/>
</dbReference>
<dbReference type="GO" id="GO:0030466">
    <property type="term" value="P:silent mating-type cassette heterochromatin formation"/>
    <property type="evidence" value="ECO:0007669"/>
    <property type="project" value="TreeGrafter"/>
</dbReference>
<dbReference type="InterPro" id="IPR018839">
    <property type="entry name" value="Tscrpt-silencing_Clr2_C"/>
</dbReference>
<dbReference type="OrthoDB" id="2421327at2759"/>
<dbReference type="Pfam" id="PF10383">
    <property type="entry name" value="Clr2"/>
    <property type="match status" value="1"/>
</dbReference>
<proteinExistence type="predicted"/>
<dbReference type="GO" id="GO:0033553">
    <property type="term" value="C:rDNA heterochromatin"/>
    <property type="evidence" value="ECO:0007669"/>
    <property type="project" value="TreeGrafter"/>
</dbReference>
<evidence type="ECO:0000256" key="1">
    <source>
        <dbReference type="SAM" id="MobiDB-lite"/>
    </source>
</evidence>
<dbReference type="InterPro" id="IPR038986">
    <property type="entry name" value="Clr2"/>
</dbReference>
<dbReference type="Proteomes" id="UP000007148">
    <property type="component" value="Unassembled WGS sequence"/>
</dbReference>
<dbReference type="InParanoid" id="G4TKM3"/>
<accession>G4TKM3</accession>
<feature type="compositionally biased region" description="Polar residues" evidence="1">
    <location>
        <begin position="168"/>
        <end position="183"/>
    </location>
</feature>
<comment type="caution">
    <text evidence="4">The sequence shown here is derived from an EMBL/GenBank/DDBJ whole genome shotgun (WGS) entry which is preliminary data.</text>
</comment>
<feature type="region of interest" description="Disordered" evidence="1">
    <location>
        <begin position="168"/>
        <end position="202"/>
    </location>
</feature>
<feature type="domain" description="Cryptic loci regulator 2 C-terminal" evidence="2">
    <location>
        <begin position="400"/>
        <end position="543"/>
    </location>
</feature>
<dbReference type="eggNOG" id="ENOG502S8EX">
    <property type="taxonomic scope" value="Eukaryota"/>
</dbReference>
<evidence type="ECO:0008006" key="6">
    <source>
        <dbReference type="Google" id="ProtNLM"/>
    </source>
</evidence>
<dbReference type="STRING" id="1109443.G4TKM3"/>
<organism evidence="4 5">
    <name type="scientific">Serendipita indica (strain DSM 11827)</name>
    <name type="common">Root endophyte fungus</name>
    <name type="synonym">Piriformospora indica</name>
    <dbReference type="NCBI Taxonomy" id="1109443"/>
    <lineage>
        <taxon>Eukaryota</taxon>
        <taxon>Fungi</taxon>
        <taxon>Dikarya</taxon>
        <taxon>Basidiomycota</taxon>
        <taxon>Agaricomycotina</taxon>
        <taxon>Agaricomycetes</taxon>
        <taxon>Sebacinales</taxon>
        <taxon>Serendipitaceae</taxon>
        <taxon>Serendipita</taxon>
    </lineage>
</organism>
<evidence type="ECO:0000259" key="2">
    <source>
        <dbReference type="Pfam" id="PF10383"/>
    </source>
</evidence>
<evidence type="ECO:0000313" key="4">
    <source>
        <dbReference type="EMBL" id="CCA71866.1"/>
    </source>
</evidence>
<dbReference type="PANTHER" id="PTHR38046">
    <property type="entry name" value="CRYPTIC LOCI REGULATOR 2"/>
    <property type="match status" value="1"/>
</dbReference>
<dbReference type="AlphaFoldDB" id="G4TKM3"/>
<dbReference type="HOGENOM" id="CLU_013221_0_0_1"/>
<dbReference type="Pfam" id="PF16761">
    <property type="entry name" value="Clr2_transil"/>
    <property type="match status" value="1"/>
</dbReference>
<dbReference type="EMBL" id="CAFZ01000138">
    <property type="protein sequence ID" value="CCA71866.1"/>
    <property type="molecule type" value="Genomic_DNA"/>
</dbReference>
<reference evidence="4 5" key="1">
    <citation type="journal article" date="2011" name="PLoS Pathog.">
        <title>Endophytic Life Strategies Decoded by Genome and Transcriptome Analyses of the Mutualistic Root Symbiont Piriformospora indica.</title>
        <authorList>
            <person name="Zuccaro A."/>
            <person name="Lahrmann U."/>
            <person name="Guldener U."/>
            <person name="Langen G."/>
            <person name="Pfiffi S."/>
            <person name="Biedenkopf D."/>
            <person name="Wong P."/>
            <person name="Samans B."/>
            <person name="Grimm C."/>
            <person name="Basiewicz M."/>
            <person name="Murat C."/>
            <person name="Martin F."/>
            <person name="Kogel K.H."/>
        </authorList>
    </citation>
    <scope>NUCLEOTIDE SEQUENCE [LARGE SCALE GENOMIC DNA]</scope>
    <source>
        <strain evidence="4 5">DSM 11827</strain>
    </source>
</reference>
<evidence type="ECO:0000313" key="5">
    <source>
        <dbReference type="Proteomes" id="UP000007148"/>
    </source>
</evidence>
<dbReference type="PANTHER" id="PTHR38046:SF1">
    <property type="entry name" value="CRYPTIC LOCI REGULATOR 2"/>
    <property type="match status" value="1"/>
</dbReference>
<keyword evidence="5" id="KW-1185">Reference proteome</keyword>
<sequence>MSARGVVDEITLVAPPANCQFLKFPRSDGKAYIRPSPRDGPARNADGRLNYFRALPLDEKTSMTWRLKVGQKVAEMMGKKNPGSYCLASWPDGYEFFIHITSKTDGTMRGDPYLYGSPHTAKFRSTNEFIPHAYWLMTTSTLDKTECHCKYCGGIKLQSNVNSSLFGSPVRMTTQSKPPTAKSQDSKTKKSTGSSLVPAKPRTETRIRAPKWQYPLPANREEEQYTIRNRYVELHEGRLARDGELVWIRLSTPIRHDSGVEIEYWPAFVNDVQFRKEVFHDRDGLSFDVKETLDIVTRPLIAGRAIVKVQELDIVPFRAWNIDKSLTDALTRIPLPSDFGTTSSPTVFDITDTTGRLLPGLTFESAAPYFALAVQTSAHMDTYWSPMYSIEPSSPRSKSYQGLWLGAERIWLHDLVRLRLTHSELVKHPKLHDQIFYPTEGSETRALFMRINDIHVEEAPVRETVRLICRITGPILCTVPDPKFVHTDERFLTSSASNAFPGIDNGRHFPLPLPPLGFKYHPVTVTTEEVTVDAQMIAGRYYPLLMLSHGLDMLKIREKVDWFQGVAAMAGLAAGHYSVSNAQYTVHTRREAAIMSQEAAQEELITEWKRLEKERNRPRTQSNEIWIR</sequence>
<gene>
    <name evidence="4" type="ORF">PIIN_05801</name>
</gene>
<dbReference type="OMA" id="WGTERIW"/>